<evidence type="ECO:0000259" key="4">
    <source>
        <dbReference type="PROSITE" id="PS50949"/>
    </source>
</evidence>
<dbReference type="InterPro" id="IPR050679">
    <property type="entry name" value="Bact_HTH_transcr_reg"/>
</dbReference>
<organism evidence="5 6">
    <name type="scientific">Carnobacterium inhibens</name>
    <dbReference type="NCBI Taxonomy" id="147709"/>
    <lineage>
        <taxon>Bacteria</taxon>
        <taxon>Bacillati</taxon>
        <taxon>Bacillota</taxon>
        <taxon>Bacilli</taxon>
        <taxon>Lactobacillales</taxon>
        <taxon>Carnobacteriaceae</taxon>
        <taxon>Carnobacterium</taxon>
    </lineage>
</organism>
<dbReference type="SMART" id="SM00345">
    <property type="entry name" value="HTH_GNTR"/>
    <property type="match status" value="1"/>
</dbReference>
<dbReference type="InterPro" id="IPR036388">
    <property type="entry name" value="WH-like_DNA-bd_sf"/>
</dbReference>
<dbReference type="PROSITE" id="PS50949">
    <property type="entry name" value="HTH_GNTR"/>
    <property type="match status" value="1"/>
</dbReference>
<dbReference type="PRINTS" id="PR00035">
    <property type="entry name" value="HTHGNTR"/>
</dbReference>
<dbReference type="SUPFAM" id="SSF46785">
    <property type="entry name" value="Winged helix' DNA-binding domain"/>
    <property type="match status" value="1"/>
</dbReference>
<dbReference type="EMBL" id="WNJQ01000013">
    <property type="protein sequence ID" value="MBC9826197.1"/>
    <property type="molecule type" value="Genomic_DNA"/>
</dbReference>
<keyword evidence="2" id="KW-0238">DNA-binding</keyword>
<dbReference type="RefSeq" id="WP_187949165.1">
    <property type="nucleotide sequence ID" value="NZ_WNJQ01000013.1"/>
</dbReference>
<accession>A0ABR7TES3</accession>
<dbReference type="InterPro" id="IPR028978">
    <property type="entry name" value="Chorismate_lyase_/UTRA_dom_sf"/>
</dbReference>
<dbReference type="InterPro" id="IPR036390">
    <property type="entry name" value="WH_DNA-bd_sf"/>
</dbReference>
<dbReference type="SUPFAM" id="SSF64288">
    <property type="entry name" value="Chorismate lyase-like"/>
    <property type="match status" value="1"/>
</dbReference>
<keyword evidence="6" id="KW-1185">Reference proteome</keyword>
<dbReference type="InterPro" id="IPR011663">
    <property type="entry name" value="UTRA"/>
</dbReference>
<dbReference type="SMART" id="SM00866">
    <property type="entry name" value="UTRA"/>
    <property type="match status" value="1"/>
</dbReference>
<gene>
    <name evidence="5" type="ORF">GLO26_10415</name>
</gene>
<comment type="caution">
    <text evidence="5">The sequence shown here is derived from an EMBL/GenBank/DDBJ whole genome shotgun (WGS) entry which is preliminary data.</text>
</comment>
<dbReference type="Proteomes" id="UP000638836">
    <property type="component" value="Unassembled WGS sequence"/>
</dbReference>
<dbReference type="Gene3D" id="3.40.1410.10">
    <property type="entry name" value="Chorismate lyase-like"/>
    <property type="match status" value="1"/>
</dbReference>
<name>A0ABR7TES3_9LACT</name>
<feature type="domain" description="HTH gntR-type" evidence="4">
    <location>
        <begin position="1"/>
        <end position="69"/>
    </location>
</feature>
<evidence type="ECO:0000256" key="3">
    <source>
        <dbReference type="ARBA" id="ARBA00023163"/>
    </source>
</evidence>
<keyword evidence="1" id="KW-0805">Transcription regulation</keyword>
<proteinExistence type="predicted"/>
<dbReference type="Pfam" id="PF00392">
    <property type="entry name" value="GntR"/>
    <property type="match status" value="1"/>
</dbReference>
<evidence type="ECO:0000256" key="1">
    <source>
        <dbReference type="ARBA" id="ARBA00023015"/>
    </source>
</evidence>
<dbReference type="Pfam" id="PF07702">
    <property type="entry name" value="UTRA"/>
    <property type="match status" value="1"/>
</dbReference>
<evidence type="ECO:0000313" key="6">
    <source>
        <dbReference type="Proteomes" id="UP000638836"/>
    </source>
</evidence>
<dbReference type="PANTHER" id="PTHR44846">
    <property type="entry name" value="MANNOSYL-D-GLYCERATE TRANSPORT/METABOLISM SYSTEM REPRESSOR MNGR-RELATED"/>
    <property type="match status" value="1"/>
</dbReference>
<evidence type="ECO:0000256" key="2">
    <source>
        <dbReference type="ARBA" id="ARBA00023125"/>
    </source>
</evidence>
<sequence length="236" mass="26636">MQRYKEIAISLKEKIVEGIFTEGNVLPTQKDLAHQYKTSRVTIRKAIQLLIDEGLLYTRSGSGTYVRNNIRKNNQNVTQINSIFGTTTQEVGKIITSKVLRFGVKLPTEYEMEALSLKSSEPVYDIGRVRYADGKAISIEYSVLPLKIVYGLDEEILQSSIYNYIREQLKLTISAAQRVIIASKADKLDAEEFGLMIGEPILELNQIVFLDDGTPFDLSKTRYPYTSGRIVADINT</sequence>
<evidence type="ECO:0000313" key="5">
    <source>
        <dbReference type="EMBL" id="MBC9826197.1"/>
    </source>
</evidence>
<dbReference type="Gene3D" id="1.10.10.10">
    <property type="entry name" value="Winged helix-like DNA-binding domain superfamily/Winged helix DNA-binding domain"/>
    <property type="match status" value="1"/>
</dbReference>
<dbReference type="PANTHER" id="PTHR44846:SF4">
    <property type="entry name" value="HTH GNTR-TYPE DOMAIN-CONTAINING PROTEIN"/>
    <property type="match status" value="1"/>
</dbReference>
<dbReference type="CDD" id="cd07377">
    <property type="entry name" value="WHTH_GntR"/>
    <property type="match status" value="1"/>
</dbReference>
<reference evidence="5 6" key="1">
    <citation type="journal article" date="2020" name="Microorganisms">
        <title>New Insight into Antimicrobial Compounds from Food and Marine-Sourced Carnobacterium Species through Phenotype and Genome Analyses.</title>
        <authorList>
            <person name="Begrem S."/>
            <person name="Ivaniuk F."/>
            <person name="Gigout-Chevalier F."/>
            <person name="Kolypczuk L."/>
            <person name="Bonnetot S."/>
            <person name="Leroi F."/>
            <person name="Grovel O."/>
            <person name="Delbarre-Ladrat C."/>
            <person name="Passerini D."/>
        </authorList>
    </citation>
    <scope>NUCLEOTIDE SEQUENCE [LARGE SCALE GENOMIC DNA]</scope>
    <source>
        <strain evidence="5 6">MIP2551</strain>
    </source>
</reference>
<dbReference type="InterPro" id="IPR000524">
    <property type="entry name" value="Tscrpt_reg_HTH_GntR"/>
</dbReference>
<protein>
    <submittedName>
        <fullName evidence="5">UTRA domain-containing protein</fullName>
    </submittedName>
</protein>
<keyword evidence="3" id="KW-0804">Transcription</keyword>